<gene>
    <name evidence="6 8" type="primary">purN</name>
    <name evidence="8" type="ORF">GT409_11780</name>
</gene>
<dbReference type="InterPro" id="IPR002376">
    <property type="entry name" value="Formyl_transf_N"/>
</dbReference>
<keyword evidence="3 6" id="KW-0658">Purine biosynthesis</keyword>
<dbReference type="KEGG" id="taer:GT409_11780"/>
<evidence type="ECO:0000256" key="5">
    <source>
        <dbReference type="ARBA" id="ARBA00047664"/>
    </source>
</evidence>
<evidence type="ECO:0000256" key="1">
    <source>
        <dbReference type="ARBA" id="ARBA00005054"/>
    </source>
</evidence>
<dbReference type="GO" id="GO:0005737">
    <property type="term" value="C:cytoplasm"/>
    <property type="evidence" value="ECO:0007669"/>
    <property type="project" value="TreeGrafter"/>
</dbReference>
<sequence>MLNIAVFGSGSGSNYQAIAEAIEKGQLNAQIACVFADNQDAFILERARKFGHPAIYLDCAPFKSKLDGEAEQRAIGMIKEHGGDFIALAGFMRIVKPGLLRAFAGRIVNIHPSLLPNFPGLHAGKQALEAGATETGCTVHFVDEGIDTGPVIIQKRVEILPNDTEETLMNRIHEQEHIAYPEALRRIANGDL</sequence>
<evidence type="ECO:0000313" key="8">
    <source>
        <dbReference type="EMBL" id="QHI70095.1"/>
    </source>
</evidence>
<evidence type="ECO:0000313" key="9">
    <source>
        <dbReference type="Proteomes" id="UP000464954"/>
    </source>
</evidence>
<feature type="binding site" evidence="6">
    <location>
        <begin position="12"/>
        <end position="14"/>
    </location>
    <ligand>
        <name>N(1)-(5-phospho-beta-D-ribosyl)glycinamide</name>
        <dbReference type="ChEBI" id="CHEBI:143788"/>
    </ligand>
</feature>
<dbReference type="RefSeq" id="WP_160629274.1">
    <property type="nucleotide sequence ID" value="NZ_CP047593.1"/>
</dbReference>
<dbReference type="PROSITE" id="PS00373">
    <property type="entry name" value="GART"/>
    <property type="match status" value="1"/>
</dbReference>
<keyword evidence="2 6" id="KW-0808">Transferase</keyword>
<dbReference type="SUPFAM" id="SSF53328">
    <property type="entry name" value="Formyltransferase"/>
    <property type="match status" value="1"/>
</dbReference>
<dbReference type="EC" id="2.1.2.2" evidence="6"/>
<reference evidence="8 9" key="1">
    <citation type="submission" date="2020-01" db="EMBL/GenBank/DDBJ databases">
        <title>Ponticoccus aerotolerans gen. nov., sp. nov., an anaerobic bacterium and proposal of Ponticoccusceae fam. nov., Ponticoccusles ord. nov. and Ponticoccuse classis nov. in the phylum Kiritimatiellaeota.</title>
        <authorList>
            <person name="Zhou L.Y."/>
            <person name="Du Z.J."/>
        </authorList>
    </citation>
    <scope>NUCLEOTIDE SEQUENCE [LARGE SCALE GENOMIC DNA]</scope>
    <source>
        <strain evidence="8 9">S-5007</strain>
    </source>
</reference>
<keyword evidence="9" id="KW-1185">Reference proteome</keyword>
<comment type="pathway">
    <text evidence="1 6">Purine metabolism; IMP biosynthesis via de novo pathway; N(2)-formyl-N(1)-(5-phospho-D-ribosyl)glycinamide from N(1)-(5-phospho-D-ribosyl)glycinamide (10-formyl THF route): step 1/1.</text>
</comment>
<accession>A0A6P1MG85</accession>
<evidence type="ECO:0000256" key="3">
    <source>
        <dbReference type="ARBA" id="ARBA00022755"/>
    </source>
</evidence>
<dbReference type="InterPro" id="IPR036477">
    <property type="entry name" value="Formyl_transf_N_sf"/>
</dbReference>
<feature type="binding site" evidence="6">
    <location>
        <begin position="92"/>
        <end position="95"/>
    </location>
    <ligand>
        <name>(6R)-10-formyltetrahydrofolate</name>
        <dbReference type="ChEBI" id="CHEBI:195366"/>
    </ligand>
</feature>
<comment type="similarity">
    <text evidence="4 6">Belongs to the GART family.</text>
</comment>
<dbReference type="Pfam" id="PF00551">
    <property type="entry name" value="Formyl_trans_N"/>
    <property type="match status" value="1"/>
</dbReference>
<feature type="active site" description="Proton donor" evidence="6">
    <location>
        <position position="111"/>
    </location>
</feature>
<dbReference type="InterPro" id="IPR004607">
    <property type="entry name" value="GART"/>
</dbReference>
<dbReference type="HAMAP" id="MF_01930">
    <property type="entry name" value="PurN"/>
    <property type="match status" value="1"/>
</dbReference>
<evidence type="ECO:0000259" key="7">
    <source>
        <dbReference type="Pfam" id="PF00551"/>
    </source>
</evidence>
<dbReference type="PANTHER" id="PTHR43369:SF2">
    <property type="entry name" value="PHOSPHORIBOSYLGLYCINAMIDE FORMYLTRANSFERASE"/>
    <property type="match status" value="1"/>
</dbReference>
<evidence type="ECO:0000256" key="2">
    <source>
        <dbReference type="ARBA" id="ARBA00022679"/>
    </source>
</evidence>
<feature type="domain" description="Formyl transferase N-terminal" evidence="7">
    <location>
        <begin position="3"/>
        <end position="184"/>
    </location>
</feature>
<evidence type="ECO:0000256" key="6">
    <source>
        <dbReference type="HAMAP-Rule" id="MF_01930"/>
    </source>
</evidence>
<dbReference type="GO" id="GO:0006189">
    <property type="term" value="P:'de novo' IMP biosynthetic process"/>
    <property type="evidence" value="ECO:0007669"/>
    <property type="project" value="UniProtKB-UniRule"/>
</dbReference>
<dbReference type="NCBIfam" id="TIGR00639">
    <property type="entry name" value="PurN"/>
    <property type="match status" value="1"/>
</dbReference>
<name>A0A6P1MG85_9BACT</name>
<dbReference type="AlphaFoldDB" id="A0A6P1MG85"/>
<organism evidence="8 9">
    <name type="scientific">Tichowtungia aerotolerans</name>
    <dbReference type="NCBI Taxonomy" id="2697043"/>
    <lineage>
        <taxon>Bacteria</taxon>
        <taxon>Pseudomonadati</taxon>
        <taxon>Kiritimatiellota</taxon>
        <taxon>Tichowtungiia</taxon>
        <taxon>Tichowtungiales</taxon>
        <taxon>Tichowtungiaceae</taxon>
        <taxon>Tichowtungia</taxon>
    </lineage>
</organism>
<dbReference type="Proteomes" id="UP000464954">
    <property type="component" value="Chromosome"/>
</dbReference>
<feature type="binding site" evidence="6">
    <location>
        <position position="65"/>
    </location>
    <ligand>
        <name>(6R)-10-formyltetrahydrofolate</name>
        <dbReference type="ChEBI" id="CHEBI:195366"/>
    </ligand>
</feature>
<dbReference type="PANTHER" id="PTHR43369">
    <property type="entry name" value="PHOSPHORIBOSYLGLYCINAMIDE FORMYLTRANSFERASE"/>
    <property type="match status" value="1"/>
</dbReference>
<feature type="binding site" evidence="6">
    <location>
        <position position="109"/>
    </location>
    <ligand>
        <name>(6R)-10-formyltetrahydrofolate</name>
        <dbReference type="ChEBI" id="CHEBI:195366"/>
    </ligand>
</feature>
<proteinExistence type="inferred from homology"/>
<protein>
    <recommendedName>
        <fullName evidence="6">Phosphoribosylglycinamide formyltransferase</fullName>
        <ecNumber evidence="6">2.1.2.2</ecNumber>
    </recommendedName>
    <alternativeName>
        <fullName evidence="6">5'-phosphoribosylglycinamide transformylase</fullName>
    </alternativeName>
    <alternativeName>
        <fullName evidence="6">GAR transformylase</fullName>
        <shortName evidence="6">GART</shortName>
    </alternativeName>
</protein>
<dbReference type="CDD" id="cd08645">
    <property type="entry name" value="FMT_core_GART"/>
    <property type="match status" value="1"/>
</dbReference>
<dbReference type="EMBL" id="CP047593">
    <property type="protein sequence ID" value="QHI70095.1"/>
    <property type="molecule type" value="Genomic_DNA"/>
</dbReference>
<comment type="function">
    <text evidence="6">Catalyzes the transfer of a formyl group from 10-formyltetrahydrofolate to 5-phospho-ribosyl-glycinamide (GAR), producing 5-phospho-ribosyl-N-formylglycinamide (FGAR) and tetrahydrofolate.</text>
</comment>
<dbReference type="Gene3D" id="3.40.50.170">
    <property type="entry name" value="Formyl transferase, N-terminal domain"/>
    <property type="match status" value="1"/>
</dbReference>
<feature type="site" description="Raises pKa of active site His" evidence="6">
    <location>
        <position position="147"/>
    </location>
</feature>
<evidence type="ECO:0000256" key="4">
    <source>
        <dbReference type="ARBA" id="ARBA00038440"/>
    </source>
</evidence>
<dbReference type="UniPathway" id="UPA00074">
    <property type="reaction ID" value="UER00126"/>
</dbReference>
<dbReference type="InterPro" id="IPR001555">
    <property type="entry name" value="GART_AS"/>
</dbReference>
<comment type="catalytic activity">
    <reaction evidence="5 6">
        <text>N(1)-(5-phospho-beta-D-ribosyl)glycinamide + (6R)-10-formyltetrahydrofolate = N(2)-formyl-N(1)-(5-phospho-beta-D-ribosyl)glycinamide + (6S)-5,6,7,8-tetrahydrofolate + H(+)</text>
        <dbReference type="Rhea" id="RHEA:15053"/>
        <dbReference type="ChEBI" id="CHEBI:15378"/>
        <dbReference type="ChEBI" id="CHEBI:57453"/>
        <dbReference type="ChEBI" id="CHEBI:143788"/>
        <dbReference type="ChEBI" id="CHEBI:147286"/>
        <dbReference type="ChEBI" id="CHEBI:195366"/>
        <dbReference type="EC" id="2.1.2.2"/>
    </reaction>
</comment>
<dbReference type="GO" id="GO:0004644">
    <property type="term" value="F:phosphoribosylglycinamide formyltransferase activity"/>
    <property type="evidence" value="ECO:0007669"/>
    <property type="project" value="UniProtKB-UniRule"/>
</dbReference>